<evidence type="ECO:0000313" key="2">
    <source>
        <dbReference type="Proteomes" id="UP000744676"/>
    </source>
</evidence>
<name>A0ACB6V0S3_9ASCO</name>
<gene>
    <name evidence="1" type="ORF">D0Z00_003577</name>
</gene>
<sequence length="176" mass="20402">MLEGPTCTTEDESPTTELYNVTKYWQQLHPNHSLSNNHNRSIRGDRYGVRKAQRYSLPYSSSCQQLPPISYCESGNDVKRMDRMLTKAKNEYVWMLLTKVDTGRVFPSSHRSHDHTPRLQNNPSWQRKKVQMLVSIRRSDGSLEGCIGKNRVDMKLLYAQPDRFAQQGGVADMRLR</sequence>
<organism evidence="1 2">
    <name type="scientific">Geotrichum galactomycetum</name>
    <dbReference type="NCBI Taxonomy" id="27317"/>
    <lineage>
        <taxon>Eukaryota</taxon>
        <taxon>Fungi</taxon>
        <taxon>Dikarya</taxon>
        <taxon>Ascomycota</taxon>
        <taxon>Saccharomycotina</taxon>
        <taxon>Dipodascomycetes</taxon>
        <taxon>Dipodascales</taxon>
        <taxon>Dipodascaceae</taxon>
        <taxon>Geotrichum</taxon>
    </lineage>
</organism>
<accession>A0ACB6V0S3</accession>
<dbReference type="EMBL" id="QVQA01000167">
    <property type="protein sequence ID" value="KAF5094372.1"/>
    <property type="molecule type" value="Genomic_DNA"/>
</dbReference>
<dbReference type="Proteomes" id="UP000744676">
    <property type="component" value="Unassembled WGS sequence"/>
</dbReference>
<proteinExistence type="predicted"/>
<evidence type="ECO:0000313" key="1">
    <source>
        <dbReference type="EMBL" id="KAF5094372.1"/>
    </source>
</evidence>
<comment type="caution">
    <text evidence="1">The sequence shown here is derived from an EMBL/GenBank/DDBJ whole genome shotgun (WGS) entry which is preliminary data.</text>
</comment>
<protein>
    <submittedName>
        <fullName evidence="1">Uncharacterized protein</fullName>
    </submittedName>
</protein>
<reference evidence="1 2" key="1">
    <citation type="journal article" date="2020" name="Front. Microbiol.">
        <title>Phenotypic and Genetic Characterization of the Cheese Ripening Yeast Geotrichum candidum.</title>
        <authorList>
            <person name="Perkins V."/>
            <person name="Vignola S."/>
            <person name="Lessard M.H."/>
            <person name="Plante P.L."/>
            <person name="Corbeil J."/>
            <person name="Dugat-Bony E."/>
            <person name="Frenette M."/>
            <person name="Labrie S."/>
        </authorList>
    </citation>
    <scope>NUCLEOTIDE SEQUENCE [LARGE SCALE GENOMIC DNA]</scope>
    <source>
        <strain evidence="1 2">LMA-1147</strain>
    </source>
</reference>
<keyword evidence="2" id="KW-1185">Reference proteome</keyword>